<dbReference type="InterPro" id="IPR001917">
    <property type="entry name" value="Aminotrans_II_pyridoxalP_BS"/>
</dbReference>
<accession>A0A843XFP2</accession>
<evidence type="ECO:0000256" key="4">
    <source>
        <dbReference type="ARBA" id="ARBA00004991"/>
    </source>
</evidence>
<dbReference type="EC" id="2.3.1.50" evidence="6"/>
<dbReference type="OrthoDB" id="10263824at2759"/>
<dbReference type="PANTHER" id="PTHR13693">
    <property type="entry name" value="CLASS II AMINOTRANSFERASE/8-AMINO-7-OXONONANOATE SYNTHASE"/>
    <property type="match status" value="1"/>
</dbReference>
<dbReference type="Gene3D" id="3.40.640.10">
    <property type="entry name" value="Type I PLP-dependent aspartate aminotransferase-like (Major domain)"/>
    <property type="match status" value="1"/>
</dbReference>
<comment type="caution">
    <text evidence="13">The sequence shown here is derived from an EMBL/GenBank/DDBJ whole genome shotgun (WGS) entry which is preliminary data.</text>
</comment>
<comment type="pathway">
    <text evidence="3">Lipid metabolism; sphingolipid metabolism.</text>
</comment>
<evidence type="ECO:0000256" key="10">
    <source>
        <dbReference type="ARBA" id="ARBA00048528"/>
    </source>
</evidence>
<keyword evidence="9" id="KW-0443">Lipid metabolism</keyword>
<dbReference type="GO" id="GO:0009102">
    <property type="term" value="P:biotin biosynthetic process"/>
    <property type="evidence" value="ECO:0007669"/>
    <property type="project" value="TreeGrafter"/>
</dbReference>
<comment type="cofactor">
    <cofactor evidence="1 11">
        <name>pyridoxal 5'-phosphate</name>
        <dbReference type="ChEBI" id="CHEBI:597326"/>
    </cofactor>
</comment>
<evidence type="ECO:0000313" key="14">
    <source>
        <dbReference type="Proteomes" id="UP000652761"/>
    </source>
</evidence>
<keyword evidence="14" id="KW-1185">Reference proteome</keyword>
<evidence type="ECO:0000259" key="12">
    <source>
        <dbReference type="Pfam" id="PF00155"/>
    </source>
</evidence>
<dbReference type="GO" id="GO:0005789">
    <property type="term" value="C:endoplasmic reticulum membrane"/>
    <property type="evidence" value="ECO:0007669"/>
    <property type="project" value="UniProtKB-SubCell"/>
</dbReference>
<evidence type="ECO:0000256" key="9">
    <source>
        <dbReference type="ARBA" id="ARBA00022919"/>
    </source>
</evidence>
<dbReference type="UniPathway" id="UPA00222"/>
<dbReference type="EMBL" id="NMUH01008104">
    <property type="protein sequence ID" value="MQM18299.1"/>
    <property type="molecule type" value="Genomic_DNA"/>
</dbReference>
<comment type="pathway">
    <text evidence="4">Sphingolipid metabolism.</text>
</comment>
<dbReference type="InterPro" id="IPR015424">
    <property type="entry name" value="PyrdxlP-dep_Trfase"/>
</dbReference>
<dbReference type="Gene3D" id="3.90.1150.10">
    <property type="entry name" value="Aspartate Aminotransferase, domain 1"/>
    <property type="match status" value="1"/>
</dbReference>
<keyword evidence="7" id="KW-0808">Transferase</keyword>
<proteinExistence type="inferred from homology"/>
<comment type="similarity">
    <text evidence="5">Belongs to the class-II pyridoxal-phosphate-dependent aminotransferase family. BioF subfamily.</text>
</comment>
<comment type="catalytic activity">
    <reaction evidence="10">
        <text>L-serine + hexadecanoyl-CoA + H(+) = 3-oxosphinganine + CO2 + CoA</text>
        <dbReference type="Rhea" id="RHEA:14761"/>
        <dbReference type="ChEBI" id="CHEBI:15378"/>
        <dbReference type="ChEBI" id="CHEBI:16526"/>
        <dbReference type="ChEBI" id="CHEBI:33384"/>
        <dbReference type="ChEBI" id="CHEBI:57287"/>
        <dbReference type="ChEBI" id="CHEBI:57379"/>
        <dbReference type="ChEBI" id="CHEBI:58299"/>
        <dbReference type="EC" id="2.3.1.50"/>
    </reaction>
</comment>
<keyword evidence="8 11" id="KW-0663">Pyridoxal phosphate</keyword>
<dbReference type="InterPro" id="IPR050087">
    <property type="entry name" value="AON_synthase_class-II"/>
</dbReference>
<dbReference type="GO" id="GO:0030170">
    <property type="term" value="F:pyridoxal phosphate binding"/>
    <property type="evidence" value="ECO:0007669"/>
    <property type="project" value="InterPro"/>
</dbReference>
<name>A0A843XFP2_COLES</name>
<keyword evidence="9" id="KW-0746">Sphingolipid metabolism</keyword>
<evidence type="ECO:0000256" key="7">
    <source>
        <dbReference type="ARBA" id="ARBA00022679"/>
    </source>
</evidence>
<dbReference type="GO" id="GO:0004758">
    <property type="term" value="F:serine C-palmitoyltransferase activity"/>
    <property type="evidence" value="ECO:0007669"/>
    <property type="project" value="UniProtKB-EC"/>
</dbReference>
<evidence type="ECO:0000256" key="3">
    <source>
        <dbReference type="ARBA" id="ARBA00004760"/>
    </source>
</evidence>
<dbReference type="PROSITE" id="PS00599">
    <property type="entry name" value="AA_TRANSFER_CLASS_2"/>
    <property type="match status" value="1"/>
</dbReference>
<comment type="subcellular location">
    <subcellularLocation>
        <location evidence="2">Endoplasmic reticulum membrane</location>
        <topology evidence="2">Single-pass membrane protein</topology>
    </subcellularLocation>
</comment>
<sequence>MGAFLYMDIHTHMEQAALVYGMGPRSSSMVSGHTDYHRLLEQALADLTKKEACLITPTGFAANTALLAALGNIASLTCAGRRPANHEKIAIFSDALNHASIIDGLRMAERHQEANVFVYRHNDMKHLDELLSNCQVQKKVVFTDSLFSMEGDFAPMLELVELRKKHGFLFIIDDAHTTLVCGKNGGGIAEVYGIEDQIDICVGTLSKGVGCLGGFITCSKKWKKLIQGRGRPFIFTTASPLPVIAAAYVAVTVAQKESWRRQAIWSRVQEFSALTKYPATSPIISLVVGTEQEALDASRHMLESGFHVTAIRPPAVPANACRLRVTLNATHTSEDIKRLVVALSQCIPSLKDATGQVAAKL</sequence>
<dbReference type="InterPro" id="IPR015421">
    <property type="entry name" value="PyrdxlP-dep_Trfase_major"/>
</dbReference>
<dbReference type="PANTHER" id="PTHR13693:SF77">
    <property type="entry name" value="8-AMINO-7-OXONONANOATE SYNTHASE"/>
    <property type="match status" value="1"/>
</dbReference>
<evidence type="ECO:0000256" key="8">
    <source>
        <dbReference type="ARBA" id="ARBA00022898"/>
    </source>
</evidence>
<protein>
    <recommendedName>
        <fullName evidence="6">serine C-palmitoyltransferase</fullName>
        <ecNumber evidence="6">2.3.1.50</ecNumber>
    </recommendedName>
</protein>
<evidence type="ECO:0000256" key="11">
    <source>
        <dbReference type="RuleBase" id="RU003693"/>
    </source>
</evidence>
<dbReference type="GO" id="GO:0006665">
    <property type="term" value="P:sphingolipid metabolic process"/>
    <property type="evidence" value="ECO:0007669"/>
    <property type="project" value="UniProtKB-UniPathway"/>
</dbReference>
<dbReference type="SUPFAM" id="SSF53383">
    <property type="entry name" value="PLP-dependent transferases"/>
    <property type="match status" value="1"/>
</dbReference>
<organism evidence="13 14">
    <name type="scientific">Colocasia esculenta</name>
    <name type="common">Wild taro</name>
    <name type="synonym">Arum esculentum</name>
    <dbReference type="NCBI Taxonomy" id="4460"/>
    <lineage>
        <taxon>Eukaryota</taxon>
        <taxon>Viridiplantae</taxon>
        <taxon>Streptophyta</taxon>
        <taxon>Embryophyta</taxon>
        <taxon>Tracheophyta</taxon>
        <taxon>Spermatophyta</taxon>
        <taxon>Magnoliopsida</taxon>
        <taxon>Liliopsida</taxon>
        <taxon>Araceae</taxon>
        <taxon>Aroideae</taxon>
        <taxon>Colocasieae</taxon>
        <taxon>Colocasia</taxon>
    </lineage>
</organism>
<dbReference type="Proteomes" id="UP000652761">
    <property type="component" value="Unassembled WGS sequence"/>
</dbReference>
<evidence type="ECO:0000256" key="5">
    <source>
        <dbReference type="ARBA" id="ARBA00010008"/>
    </source>
</evidence>
<dbReference type="Pfam" id="PF00155">
    <property type="entry name" value="Aminotran_1_2"/>
    <property type="match status" value="1"/>
</dbReference>
<feature type="domain" description="Aminotransferase class I/classII large" evidence="12">
    <location>
        <begin position="26"/>
        <end position="343"/>
    </location>
</feature>
<reference evidence="13" key="1">
    <citation type="submission" date="2017-07" db="EMBL/GenBank/DDBJ databases">
        <title>Taro Niue Genome Assembly and Annotation.</title>
        <authorList>
            <person name="Atibalentja N."/>
            <person name="Keating K."/>
            <person name="Fields C.J."/>
        </authorList>
    </citation>
    <scope>NUCLEOTIDE SEQUENCE</scope>
    <source>
        <strain evidence="13">Niue_2</strain>
        <tissue evidence="13">Leaf</tissue>
    </source>
</reference>
<dbReference type="InterPro" id="IPR004839">
    <property type="entry name" value="Aminotransferase_I/II_large"/>
</dbReference>
<evidence type="ECO:0000256" key="1">
    <source>
        <dbReference type="ARBA" id="ARBA00001933"/>
    </source>
</evidence>
<evidence type="ECO:0000256" key="6">
    <source>
        <dbReference type="ARBA" id="ARBA00013220"/>
    </source>
</evidence>
<evidence type="ECO:0000256" key="2">
    <source>
        <dbReference type="ARBA" id="ARBA00004389"/>
    </source>
</evidence>
<gene>
    <name evidence="13" type="ORF">Taro_051288</name>
</gene>
<dbReference type="InterPro" id="IPR015422">
    <property type="entry name" value="PyrdxlP-dep_Trfase_small"/>
</dbReference>
<dbReference type="AlphaFoldDB" id="A0A843XFP2"/>
<evidence type="ECO:0000313" key="13">
    <source>
        <dbReference type="EMBL" id="MQM18299.1"/>
    </source>
</evidence>